<dbReference type="Proteomes" id="UP000032142">
    <property type="component" value="Unassembled WGS sequence"/>
</dbReference>
<dbReference type="EMBL" id="KN454979">
    <property type="protein sequence ID" value="KHG30196.1"/>
    <property type="molecule type" value="Genomic_DNA"/>
</dbReference>
<gene>
    <name evidence="2" type="ORF">F383_03601</name>
</gene>
<evidence type="ECO:0000256" key="1">
    <source>
        <dbReference type="SAM" id="Phobius"/>
    </source>
</evidence>
<accession>A0A0B0Q2Q2</accession>
<protein>
    <submittedName>
        <fullName evidence="2">Uncharacterized protein</fullName>
    </submittedName>
</protein>
<keyword evidence="1" id="KW-0812">Transmembrane</keyword>
<keyword evidence="1" id="KW-0472">Membrane</keyword>
<keyword evidence="3" id="KW-1185">Reference proteome</keyword>
<keyword evidence="1" id="KW-1133">Transmembrane helix</keyword>
<proteinExistence type="predicted"/>
<reference evidence="3" key="1">
    <citation type="submission" date="2014-09" db="EMBL/GenBank/DDBJ databases">
        <authorList>
            <person name="Mudge J."/>
            <person name="Ramaraj T."/>
            <person name="Lindquist I.E."/>
            <person name="Bharti A.K."/>
            <person name="Sundararajan A."/>
            <person name="Cameron C.T."/>
            <person name="Woodward J.E."/>
            <person name="May G.D."/>
            <person name="Brubaker C."/>
            <person name="Broadhvest J."/>
            <person name="Wilkins T.A."/>
        </authorList>
    </citation>
    <scope>NUCLEOTIDE SEQUENCE</scope>
    <source>
        <strain evidence="3">cv. AKA8401</strain>
    </source>
</reference>
<feature type="transmembrane region" description="Helical" evidence="1">
    <location>
        <begin position="46"/>
        <end position="68"/>
    </location>
</feature>
<evidence type="ECO:0000313" key="2">
    <source>
        <dbReference type="EMBL" id="KHG30196.1"/>
    </source>
</evidence>
<sequence>MPVLLPFNKTRAPRDTLMPLDSMLILHPFKSKILNEMRYFRKSGTYLTSESVLIVPLCILILIVPIPINLLDESFPMRTTPPSIELYVENHSLLGHM</sequence>
<evidence type="ECO:0000313" key="3">
    <source>
        <dbReference type="Proteomes" id="UP000032142"/>
    </source>
</evidence>
<dbReference type="AlphaFoldDB" id="A0A0B0Q2Q2"/>
<organism evidence="2 3">
    <name type="scientific">Gossypium arboreum</name>
    <name type="common">Tree cotton</name>
    <name type="synonym">Gossypium nanking</name>
    <dbReference type="NCBI Taxonomy" id="29729"/>
    <lineage>
        <taxon>Eukaryota</taxon>
        <taxon>Viridiplantae</taxon>
        <taxon>Streptophyta</taxon>
        <taxon>Embryophyta</taxon>
        <taxon>Tracheophyta</taxon>
        <taxon>Spermatophyta</taxon>
        <taxon>Magnoliopsida</taxon>
        <taxon>eudicotyledons</taxon>
        <taxon>Gunneridae</taxon>
        <taxon>Pentapetalae</taxon>
        <taxon>rosids</taxon>
        <taxon>malvids</taxon>
        <taxon>Malvales</taxon>
        <taxon>Malvaceae</taxon>
        <taxon>Malvoideae</taxon>
        <taxon>Gossypium</taxon>
    </lineage>
</organism>
<name>A0A0B0Q2Q2_GOSAR</name>